<evidence type="ECO:0000313" key="3">
    <source>
        <dbReference type="Proteomes" id="UP000249061"/>
    </source>
</evidence>
<name>A0A2W5SVQ5_9BACT</name>
<dbReference type="InterPro" id="IPR010499">
    <property type="entry name" value="AraC_E-bd"/>
</dbReference>
<dbReference type="EMBL" id="QFQP01000031">
    <property type="protein sequence ID" value="PZR07419.1"/>
    <property type="molecule type" value="Genomic_DNA"/>
</dbReference>
<reference evidence="2 3" key="1">
    <citation type="submission" date="2017-08" db="EMBL/GenBank/DDBJ databases">
        <title>Infants hospitalized years apart are colonized by the same room-sourced microbial strains.</title>
        <authorList>
            <person name="Brooks B."/>
            <person name="Olm M.R."/>
            <person name="Firek B.A."/>
            <person name="Baker R."/>
            <person name="Thomas B.C."/>
            <person name="Morowitz M.J."/>
            <person name="Banfield J.F."/>
        </authorList>
    </citation>
    <scope>NUCLEOTIDE SEQUENCE [LARGE SCALE GENOMIC DNA]</scope>
    <source>
        <strain evidence="2">S2_003_000_R2_14</strain>
    </source>
</reference>
<dbReference type="PANTHER" id="PTHR36444">
    <property type="entry name" value="TRANSCRIPTIONAL REGULATOR PROTEIN YOBU-RELATED"/>
    <property type="match status" value="1"/>
</dbReference>
<comment type="caution">
    <text evidence="2">The sequence shown here is derived from an EMBL/GenBank/DDBJ whole genome shotgun (WGS) entry which is preliminary data.</text>
</comment>
<dbReference type="PANTHER" id="PTHR36444:SF2">
    <property type="entry name" value="TRANSCRIPTIONAL REGULATOR PROTEIN YOBU-RELATED"/>
    <property type="match status" value="1"/>
</dbReference>
<dbReference type="AlphaFoldDB" id="A0A2W5SVQ5"/>
<proteinExistence type="predicted"/>
<evidence type="ECO:0000313" key="2">
    <source>
        <dbReference type="EMBL" id="PZR07419.1"/>
    </source>
</evidence>
<evidence type="ECO:0000259" key="1">
    <source>
        <dbReference type="SMART" id="SM00871"/>
    </source>
</evidence>
<dbReference type="SMART" id="SM00871">
    <property type="entry name" value="AraC_E_bind"/>
    <property type="match status" value="1"/>
</dbReference>
<dbReference type="InterPro" id="IPR053182">
    <property type="entry name" value="YobU-like_regulator"/>
</dbReference>
<dbReference type="InterPro" id="IPR011256">
    <property type="entry name" value="Reg_factor_effector_dom_sf"/>
</dbReference>
<gene>
    <name evidence="2" type="ORF">DI536_27590</name>
</gene>
<organism evidence="2 3">
    <name type="scientific">Archangium gephyra</name>
    <dbReference type="NCBI Taxonomy" id="48"/>
    <lineage>
        <taxon>Bacteria</taxon>
        <taxon>Pseudomonadati</taxon>
        <taxon>Myxococcota</taxon>
        <taxon>Myxococcia</taxon>
        <taxon>Myxococcales</taxon>
        <taxon>Cystobacterineae</taxon>
        <taxon>Archangiaceae</taxon>
        <taxon>Archangium</taxon>
    </lineage>
</organism>
<sequence>MNPTNQQQQRDVVIIGFEVRVAPADAATKIPALWARFAREGVAVKPRADDAGVYAVYCDYENDGAAPYTMVLGFAVDASTEVPKGLRRVRIPAGRYARFEVKGQPRQALWGAWSFINGAWDQRSSRRFIADAERSLAPPAPDGSVHAELLIGVE</sequence>
<dbReference type="InterPro" id="IPR029441">
    <property type="entry name" value="Cass2"/>
</dbReference>
<feature type="domain" description="AraC effector-binding" evidence="1">
    <location>
        <begin position="1"/>
        <end position="154"/>
    </location>
</feature>
<protein>
    <recommendedName>
        <fullName evidence="1">AraC effector-binding domain-containing protein</fullName>
    </recommendedName>
</protein>
<dbReference type="Gene3D" id="3.20.80.10">
    <property type="entry name" value="Regulatory factor, effector binding domain"/>
    <property type="match status" value="1"/>
</dbReference>
<dbReference type="Pfam" id="PF14526">
    <property type="entry name" value="Cass2"/>
    <property type="match status" value="1"/>
</dbReference>
<dbReference type="SUPFAM" id="SSF55136">
    <property type="entry name" value="Probable bacterial effector-binding domain"/>
    <property type="match status" value="1"/>
</dbReference>
<dbReference type="Proteomes" id="UP000249061">
    <property type="component" value="Unassembled WGS sequence"/>
</dbReference>
<accession>A0A2W5SVQ5</accession>